<dbReference type="AlphaFoldDB" id="A0A3M2ZY69"/>
<dbReference type="SUPFAM" id="SSF56349">
    <property type="entry name" value="DNA breaking-rejoining enzymes"/>
    <property type="match status" value="1"/>
</dbReference>
<accession>A0A3M2ZY69</accession>
<gene>
    <name evidence="2" type="ORF">APX70_00095</name>
</gene>
<comment type="caution">
    <text evidence="2">The sequence shown here is derived from an EMBL/GenBank/DDBJ whole genome shotgun (WGS) entry which is preliminary data.</text>
</comment>
<dbReference type="Proteomes" id="UP000282378">
    <property type="component" value="Unassembled WGS sequence"/>
</dbReference>
<evidence type="ECO:0000313" key="3">
    <source>
        <dbReference type="Proteomes" id="UP000282378"/>
    </source>
</evidence>
<dbReference type="EMBL" id="RBNL01001144">
    <property type="protein sequence ID" value="RML92825.1"/>
    <property type="molecule type" value="Genomic_DNA"/>
</dbReference>
<name>A0A3M2ZY69_PSEYM</name>
<dbReference type="InterPro" id="IPR013762">
    <property type="entry name" value="Integrase-like_cat_sf"/>
</dbReference>
<dbReference type="Gene3D" id="1.10.443.10">
    <property type="entry name" value="Intergrase catalytic core"/>
    <property type="match status" value="1"/>
</dbReference>
<dbReference type="InterPro" id="IPR011010">
    <property type="entry name" value="DNA_brk_join_enz"/>
</dbReference>
<reference evidence="2 3" key="1">
    <citation type="submission" date="2018-08" db="EMBL/GenBank/DDBJ databases">
        <title>Recombination of ecologically and evolutionarily significant loci maintains genetic cohesion in the Pseudomonas syringae species complex.</title>
        <authorList>
            <person name="Dillon M."/>
            <person name="Thakur S."/>
            <person name="Almeida R.N.D."/>
            <person name="Weir B.S."/>
            <person name="Guttman D.S."/>
        </authorList>
    </citation>
    <scope>NUCLEOTIDE SEQUENCE [LARGE SCALE GENOMIC DNA]</scope>
    <source>
        <strain evidence="2 3">88_10</strain>
    </source>
</reference>
<dbReference type="GO" id="GO:0015074">
    <property type="term" value="P:DNA integration"/>
    <property type="evidence" value="ECO:0007669"/>
    <property type="project" value="InterPro"/>
</dbReference>
<dbReference type="GO" id="GO:0003677">
    <property type="term" value="F:DNA binding"/>
    <property type="evidence" value="ECO:0007669"/>
    <property type="project" value="InterPro"/>
</dbReference>
<organism evidence="2 3">
    <name type="scientific">Pseudomonas syringae pv. maculicola</name>
    <dbReference type="NCBI Taxonomy" id="59511"/>
    <lineage>
        <taxon>Bacteria</taxon>
        <taxon>Pseudomonadati</taxon>
        <taxon>Pseudomonadota</taxon>
        <taxon>Gammaproteobacteria</taxon>
        <taxon>Pseudomonadales</taxon>
        <taxon>Pseudomonadaceae</taxon>
        <taxon>Pseudomonas</taxon>
    </lineage>
</organism>
<protein>
    <submittedName>
        <fullName evidence="2">Phage integrase protein</fullName>
    </submittedName>
</protein>
<dbReference type="GO" id="GO:0006310">
    <property type="term" value="P:DNA recombination"/>
    <property type="evidence" value="ECO:0007669"/>
    <property type="project" value="UniProtKB-KW"/>
</dbReference>
<sequence>MKPTPWVALDRTVHTNRKILKARGSQCFLFRTGNEGHPIVPKSAFDQSLPALLNLIQRPGENLSNINPDPLNSRYICPYTPHSLRVSLITAFIADGEAPIHLISKLVGHASLVMTIYYIRLNHQQMRSAMGEAEKRAALVVTEKNMSDVLANGLDPIKQTLIKTDGNGSLIEEGVPNSACVVFDWGICPMSAASCFNGGEAIFTKQRENLHSPVEFGYLGQKNCVRCRYFVTGVPFLGGLVALGNEIALEIHVESGRFQEFSAEVKRLEEVHYDACQANQPDIYLQQRKQAIANEQQSGSKLDNLLKDYTSIHEYIKLTLKLTDERYDSEGKLALIATDSIIKLDVSVRESASQYHLLAEICENAQIYRFSNASRALPLISQAIDRMAANNGLLPSMYRLTERQKLTVVQQLNKLLLLRLGSWERIDDLFSGNTMLMDIDAQSIDPVCMSREIQLILSAKSMLPLEQEIIYE</sequence>
<keyword evidence="1" id="KW-0233">DNA recombination</keyword>
<evidence type="ECO:0000313" key="2">
    <source>
        <dbReference type="EMBL" id="RML92825.1"/>
    </source>
</evidence>
<evidence type="ECO:0000256" key="1">
    <source>
        <dbReference type="ARBA" id="ARBA00023172"/>
    </source>
</evidence>
<proteinExistence type="predicted"/>